<dbReference type="NCBIfam" id="TIGR00254">
    <property type="entry name" value="GGDEF"/>
    <property type="match status" value="1"/>
</dbReference>
<reference evidence="6 7" key="1">
    <citation type="submission" date="2017-03" db="EMBL/GenBank/DDBJ databases">
        <title>Complete genome sequence of the novel DNRA strain Pseudomonas sp. S-6-2 isolated from Chinese polluted river sediment. Journal of Biotechnology.</title>
        <authorList>
            <person name="Li J."/>
            <person name="Xiang F."/>
            <person name="Wang L."/>
            <person name="Xi L."/>
            <person name="Liu J."/>
        </authorList>
    </citation>
    <scope>NUCLEOTIDE SEQUENCE [LARGE SCALE GENOMIC DNA]</scope>
    <source>
        <strain evidence="6 7">S-6-2</strain>
    </source>
</reference>
<feature type="transmembrane region" description="Helical" evidence="4">
    <location>
        <begin position="389"/>
        <end position="410"/>
    </location>
</feature>
<dbReference type="STRING" id="1931241.BVH74_07145"/>
<evidence type="ECO:0000256" key="4">
    <source>
        <dbReference type="SAM" id="Phobius"/>
    </source>
</evidence>
<dbReference type="InterPro" id="IPR011622">
    <property type="entry name" value="7TMR_DISM_rcpt_extracell_dom2"/>
</dbReference>
<feature type="transmembrane region" description="Helical" evidence="4">
    <location>
        <begin position="305"/>
        <end position="323"/>
    </location>
</feature>
<dbReference type="KEGG" id="ppha:BVH74_07145"/>
<feature type="transmembrane region" description="Helical" evidence="4">
    <location>
        <begin position="274"/>
        <end position="293"/>
    </location>
</feature>
<feature type="coiled-coil region" evidence="3">
    <location>
        <begin position="412"/>
        <end position="468"/>
    </location>
</feature>
<dbReference type="PROSITE" id="PS50887">
    <property type="entry name" value="GGDEF"/>
    <property type="match status" value="1"/>
</dbReference>
<feature type="transmembrane region" description="Helical" evidence="4">
    <location>
        <begin position="237"/>
        <end position="254"/>
    </location>
</feature>
<dbReference type="Gene3D" id="3.30.70.270">
    <property type="match status" value="1"/>
</dbReference>
<evidence type="ECO:0000259" key="5">
    <source>
        <dbReference type="PROSITE" id="PS50887"/>
    </source>
</evidence>
<dbReference type="GO" id="GO:0003824">
    <property type="term" value="F:catalytic activity"/>
    <property type="evidence" value="ECO:0007669"/>
    <property type="project" value="UniProtKB-ARBA"/>
</dbReference>
<dbReference type="PANTHER" id="PTHR46663">
    <property type="entry name" value="DIGUANYLATE CYCLASE DGCT-RELATED"/>
    <property type="match status" value="1"/>
</dbReference>
<protein>
    <recommendedName>
        <fullName evidence="5">GGDEF domain-containing protein</fullName>
    </recommendedName>
</protein>
<evidence type="ECO:0000256" key="3">
    <source>
        <dbReference type="SAM" id="Coils"/>
    </source>
</evidence>
<dbReference type="SMART" id="SM00267">
    <property type="entry name" value="GGDEF"/>
    <property type="match status" value="1"/>
</dbReference>
<dbReference type="InterPro" id="IPR052163">
    <property type="entry name" value="DGC-Regulatory_Protein"/>
</dbReference>
<dbReference type="SUPFAM" id="SSF55073">
    <property type="entry name" value="Nucleotide cyclase"/>
    <property type="match status" value="1"/>
</dbReference>
<keyword evidence="4" id="KW-1133">Transmembrane helix</keyword>
<dbReference type="Pfam" id="PF00990">
    <property type="entry name" value="GGDEF"/>
    <property type="match status" value="1"/>
</dbReference>
<feature type="domain" description="GGDEF" evidence="5">
    <location>
        <begin position="496"/>
        <end position="629"/>
    </location>
</feature>
<dbReference type="Pfam" id="PF07696">
    <property type="entry name" value="7TMR-DISMED2"/>
    <property type="match status" value="1"/>
</dbReference>
<evidence type="ECO:0000313" key="7">
    <source>
        <dbReference type="Proteomes" id="UP000243488"/>
    </source>
</evidence>
<feature type="transmembrane region" description="Helical" evidence="4">
    <location>
        <begin position="358"/>
        <end position="377"/>
    </location>
</feature>
<dbReference type="AlphaFoldDB" id="A0A1V0B3N2"/>
<feature type="transmembrane region" description="Helical" evidence="4">
    <location>
        <begin position="20"/>
        <end position="41"/>
    </location>
</feature>
<evidence type="ECO:0000256" key="1">
    <source>
        <dbReference type="ARBA" id="ARBA00001946"/>
    </source>
</evidence>
<dbReference type="RefSeq" id="WP_080049395.1">
    <property type="nucleotide sequence ID" value="NZ_CP020100.1"/>
</dbReference>
<keyword evidence="4" id="KW-0812">Transmembrane</keyword>
<dbReference type="Pfam" id="PF07695">
    <property type="entry name" value="7TMR-DISM_7TM"/>
    <property type="match status" value="1"/>
</dbReference>
<feature type="transmembrane region" description="Helical" evidence="4">
    <location>
        <begin position="329"/>
        <end position="351"/>
    </location>
</feature>
<dbReference type="InterPro" id="IPR043128">
    <property type="entry name" value="Rev_trsase/Diguanyl_cyclase"/>
</dbReference>
<evidence type="ECO:0000313" key="6">
    <source>
        <dbReference type="EMBL" id="AQZ94542.1"/>
    </source>
</evidence>
<gene>
    <name evidence="6" type="ORF">BVH74_07145</name>
</gene>
<dbReference type="InterPro" id="IPR029787">
    <property type="entry name" value="Nucleotide_cyclase"/>
</dbReference>
<dbReference type="PANTHER" id="PTHR46663:SF2">
    <property type="entry name" value="GGDEF DOMAIN-CONTAINING PROTEIN"/>
    <property type="match status" value="1"/>
</dbReference>
<comment type="cofactor">
    <cofactor evidence="1">
        <name>Mg(2+)</name>
        <dbReference type="ChEBI" id="CHEBI:18420"/>
    </cofactor>
</comment>
<keyword evidence="3" id="KW-0175">Coiled coil</keyword>
<keyword evidence="7" id="KW-1185">Reference proteome</keyword>
<accession>A0A1V0B3N2</accession>
<organism evidence="6 7">
    <name type="scientific">Halopseudomonas phragmitis</name>
    <dbReference type="NCBI Taxonomy" id="1931241"/>
    <lineage>
        <taxon>Bacteria</taxon>
        <taxon>Pseudomonadati</taxon>
        <taxon>Pseudomonadota</taxon>
        <taxon>Gammaproteobacteria</taxon>
        <taxon>Pseudomonadales</taxon>
        <taxon>Pseudomonadaceae</taxon>
        <taxon>Halopseudomonas</taxon>
    </lineage>
</organism>
<evidence type="ECO:0000256" key="2">
    <source>
        <dbReference type="ARBA" id="ARBA00004533"/>
    </source>
</evidence>
<dbReference type="FunFam" id="3.30.70.270:FF:000001">
    <property type="entry name" value="Diguanylate cyclase domain protein"/>
    <property type="match status" value="1"/>
</dbReference>
<comment type="subcellular location">
    <subcellularLocation>
        <location evidence="2">Cell inner membrane</location>
    </subcellularLocation>
</comment>
<dbReference type="InterPro" id="IPR000160">
    <property type="entry name" value="GGDEF_dom"/>
</dbReference>
<proteinExistence type="predicted"/>
<dbReference type="Proteomes" id="UP000243488">
    <property type="component" value="Chromosome"/>
</dbReference>
<dbReference type="CDD" id="cd01949">
    <property type="entry name" value="GGDEF"/>
    <property type="match status" value="1"/>
</dbReference>
<keyword evidence="4" id="KW-0472">Membrane</keyword>
<dbReference type="EMBL" id="CP020100">
    <property type="protein sequence ID" value="AQZ94542.1"/>
    <property type="molecule type" value="Genomic_DNA"/>
</dbReference>
<dbReference type="Gene3D" id="2.60.40.2380">
    <property type="match status" value="1"/>
</dbReference>
<sequence length="646" mass="71737">MSSIDSHAEWPRVLQAPQEAWRITTSLLWLFVLFALPALGLQARTMEPAPLVVDGSESRINLKAHIRYLRDSENLDHDQALAQLEHFHSITERRDINFGYTRDTVWLALSLSSEALYGTDWVLELNYPSLDQIHFYSHGPSGLETQLAGDVPRYAERDFPHRTPIFKLRLEPGEQRLVLLRVRSEGSMTLDGSLWQAEAFRLQSNTSYVILAIYFGMLLALGGYNLLLFMVLRERSFLLYVLFVFSFAAGAMAINGLGPHYLWPNSGEPGNRVLPVSLTFASTIALLFAQAFLNTARWAPRWHQVLTIAATLAASITLLNLVVPVQTALQLMSMAGLLVSALLFACGLSCMLQRVPGAGIFVLAWLMLLIGASMLALRNFGLIPSNFVTVYAMQVGSALEMLLLSLGLAARFNELKRQKELAQSSALAAQKQVVKALQQQERVLEQRVAERTQALEAANARLAELAMQDPLTRLANRSALANHLHQALQRTQRHKELLALVLIDLNDFKAINDQLGHESGDQVLCQVAQRLKDCAREADLIARLGGDEFILVSEGIQDQEDALRLGERLEEALSLPIDIEHGQINVGASIGISLSDGHWPDAETLMRYADQAMYQRKRSGRSGIQLYADATLSNQSAAEKADVKAR</sequence>
<dbReference type="GO" id="GO:0005886">
    <property type="term" value="C:plasma membrane"/>
    <property type="evidence" value="ECO:0007669"/>
    <property type="project" value="UniProtKB-SubCell"/>
</dbReference>
<dbReference type="InterPro" id="IPR011623">
    <property type="entry name" value="7TMR_DISM_rcpt_extracell_dom1"/>
</dbReference>
<feature type="transmembrane region" description="Helical" evidence="4">
    <location>
        <begin position="208"/>
        <end position="230"/>
    </location>
</feature>
<name>A0A1V0B3N2_9GAMM</name>